<evidence type="ECO:0000259" key="4">
    <source>
        <dbReference type="PROSITE" id="PS01180"/>
    </source>
</evidence>
<dbReference type="Pfam" id="PF00431">
    <property type="entry name" value="CUB"/>
    <property type="match status" value="1"/>
</dbReference>
<dbReference type="InterPro" id="IPR000859">
    <property type="entry name" value="CUB_dom"/>
</dbReference>
<dbReference type="AlphaFoldDB" id="A0ABD3X7C4"/>
<accession>A0ABD3X7C4</accession>
<dbReference type="FunFam" id="2.60.120.290:FF:000005">
    <property type="entry name" value="Procollagen C-endopeptidase enhancer 1"/>
    <property type="match status" value="1"/>
</dbReference>
<gene>
    <name evidence="5" type="ORF">ACJMK2_028510</name>
</gene>
<proteinExistence type="predicted"/>
<dbReference type="Proteomes" id="UP001634394">
    <property type="component" value="Unassembled WGS sequence"/>
</dbReference>
<protein>
    <recommendedName>
        <fullName evidence="4">CUB domain-containing protein</fullName>
    </recommendedName>
</protein>
<keyword evidence="1" id="KW-1015">Disulfide bond</keyword>
<keyword evidence="6" id="KW-1185">Reference proteome</keyword>
<organism evidence="5 6">
    <name type="scientific">Sinanodonta woodiana</name>
    <name type="common">Chinese pond mussel</name>
    <name type="synonym">Anodonta woodiana</name>
    <dbReference type="NCBI Taxonomy" id="1069815"/>
    <lineage>
        <taxon>Eukaryota</taxon>
        <taxon>Metazoa</taxon>
        <taxon>Spiralia</taxon>
        <taxon>Lophotrochozoa</taxon>
        <taxon>Mollusca</taxon>
        <taxon>Bivalvia</taxon>
        <taxon>Autobranchia</taxon>
        <taxon>Heteroconchia</taxon>
        <taxon>Palaeoheterodonta</taxon>
        <taxon>Unionida</taxon>
        <taxon>Unionoidea</taxon>
        <taxon>Unionidae</taxon>
        <taxon>Unioninae</taxon>
        <taxon>Sinanodonta</taxon>
    </lineage>
</organism>
<evidence type="ECO:0000256" key="1">
    <source>
        <dbReference type="ARBA" id="ARBA00023157"/>
    </source>
</evidence>
<dbReference type="PANTHER" id="PTHR47537:SF2">
    <property type="entry name" value="CUBILIN"/>
    <property type="match status" value="1"/>
</dbReference>
<comment type="caution">
    <text evidence="2">Lacks conserved residue(s) required for the propagation of feature annotation.</text>
</comment>
<evidence type="ECO:0000256" key="3">
    <source>
        <dbReference type="SAM" id="MobiDB-lite"/>
    </source>
</evidence>
<comment type="caution">
    <text evidence="5">The sequence shown here is derived from an EMBL/GenBank/DDBJ whole genome shotgun (WGS) entry which is preliminary data.</text>
</comment>
<dbReference type="InterPro" id="IPR053207">
    <property type="entry name" value="Non-NMDA_GluR_Accessory"/>
</dbReference>
<feature type="non-terminal residue" evidence="5">
    <location>
        <position position="199"/>
    </location>
</feature>
<dbReference type="Gene3D" id="2.60.120.290">
    <property type="entry name" value="Spermadhesin, CUB domain"/>
    <property type="match status" value="1"/>
</dbReference>
<dbReference type="CDD" id="cd00041">
    <property type="entry name" value="CUB"/>
    <property type="match status" value="1"/>
</dbReference>
<dbReference type="SMART" id="SM00042">
    <property type="entry name" value="CUB"/>
    <property type="match status" value="1"/>
</dbReference>
<dbReference type="InterPro" id="IPR035914">
    <property type="entry name" value="Sperma_CUB_dom_sf"/>
</dbReference>
<evidence type="ECO:0000256" key="2">
    <source>
        <dbReference type="PROSITE-ProRule" id="PRU00059"/>
    </source>
</evidence>
<name>A0ABD3X7C4_SINWO</name>
<evidence type="ECO:0000313" key="6">
    <source>
        <dbReference type="Proteomes" id="UP001634394"/>
    </source>
</evidence>
<reference evidence="5 6" key="1">
    <citation type="submission" date="2024-11" db="EMBL/GenBank/DDBJ databases">
        <title>Chromosome-level genome assembly of the freshwater bivalve Anodonta woodiana.</title>
        <authorList>
            <person name="Chen X."/>
        </authorList>
    </citation>
    <scope>NUCLEOTIDE SEQUENCE [LARGE SCALE GENOMIC DNA]</scope>
    <source>
        <strain evidence="5">MN2024</strain>
        <tissue evidence="5">Gills</tissue>
    </source>
</reference>
<feature type="compositionally biased region" description="Polar residues" evidence="3">
    <location>
        <begin position="149"/>
        <end position="160"/>
    </location>
</feature>
<feature type="region of interest" description="Disordered" evidence="3">
    <location>
        <begin position="130"/>
        <end position="160"/>
    </location>
</feature>
<feature type="domain" description="CUB" evidence="4">
    <location>
        <begin position="14"/>
        <end position="133"/>
    </location>
</feature>
<evidence type="ECO:0000313" key="5">
    <source>
        <dbReference type="EMBL" id="KAL3882139.1"/>
    </source>
</evidence>
<dbReference type="EMBL" id="JBJQND010000003">
    <property type="protein sequence ID" value="KAL3882139.1"/>
    <property type="molecule type" value="Genomic_DNA"/>
</dbReference>
<dbReference type="PROSITE" id="PS01180">
    <property type="entry name" value="CUB"/>
    <property type="match status" value="1"/>
</dbReference>
<feature type="non-terminal residue" evidence="5">
    <location>
        <position position="1"/>
    </location>
</feature>
<dbReference type="SUPFAM" id="SSF49854">
    <property type="entry name" value="Spermadhesin, CUB domain"/>
    <property type="match status" value="1"/>
</dbReference>
<sequence length="199" mass="22629">DFRNDGNKQLGTQCSYFFQSSNNGTKGKFFSPRYPQNYPKDSNCQYIFIGHAKERVIVRFQNIQLDNRDSSCQSNPDTVRVYDGNHKDGKLLREICGIHNQVDVVSSGQYMYIEFKSDHRHESPGFAATFEFSDDANPYTPQPPPQNNGESSPITTSTTEQWSNLTEFSAVSHTLHIATMSAVRQFIVMSSNETSCHRH</sequence>
<dbReference type="PANTHER" id="PTHR47537">
    <property type="entry name" value="CUBILIN"/>
    <property type="match status" value="1"/>
</dbReference>